<evidence type="ECO:0000259" key="5">
    <source>
        <dbReference type="Pfam" id="PF01909"/>
    </source>
</evidence>
<organism evidence="7 8">
    <name type="scientific">Paenibacillus catalpae</name>
    <dbReference type="NCBI Taxonomy" id="1045775"/>
    <lineage>
        <taxon>Bacteria</taxon>
        <taxon>Bacillati</taxon>
        <taxon>Bacillota</taxon>
        <taxon>Bacilli</taxon>
        <taxon>Bacillales</taxon>
        <taxon>Paenibacillaceae</taxon>
        <taxon>Paenibacillus</taxon>
    </lineage>
</organism>
<dbReference type="Pfam" id="PF13427">
    <property type="entry name" value="AadA_C"/>
    <property type="match status" value="1"/>
</dbReference>
<dbReference type="InterPro" id="IPR043519">
    <property type="entry name" value="NT_sf"/>
</dbReference>
<sequence length="253" mass="29315">MEKEAFLQKVVSAFELVLKDNLAGIYLHGSLAMGCFNPERSDIDLVIVVKEKLSKEEQRLITRHVLILNDLSGCKGIELSIVLESCAREFVYPTPFEYHFSEYHRERYQADPNYLCGGFEDPDLAAHFTVLYHRGITLYGYSIQELLQPVERTYYVQSILNDIGEAAKEIMDSPVYYSLNLCRVLFYLREGIVSSKQEGGKWGLRVLPEKYRSMINACLEEYSCQGRQTEWDDKQLVEFAEYMQNEINSSSFY</sequence>
<accession>A0A1I2CXX5</accession>
<dbReference type="Pfam" id="PF01909">
    <property type="entry name" value="NTP_transf_2"/>
    <property type="match status" value="1"/>
</dbReference>
<dbReference type="InterPro" id="IPR024172">
    <property type="entry name" value="AadA/Aad9"/>
</dbReference>
<evidence type="ECO:0000256" key="1">
    <source>
        <dbReference type="ARBA" id="ARBA00022679"/>
    </source>
</evidence>
<gene>
    <name evidence="7" type="ORF">SAMN05216378_3872</name>
</gene>
<evidence type="ECO:0000259" key="6">
    <source>
        <dbReference type="Pfam" id="PF13427"/>
    </source>
</evidence>
<keyword evidence="4 7" id="KW-0548">Nucleotidyltransferase</keyword>
<keyword evidence="1 4" id="KW-0808">Transferase</keyword>
<evidence type="ECO:0000256" key="4">
    <source>
        <dbReference type="PIRNR" id="PIRNR000819"/>
    </source>
</evidence>
<dbReference type="Gene3D" id="3.30.460.10">
    <property type="entry name" value="Beta Polymerase, domain 2"/>
    <property type="match status" value="1"/>
</dbReference>
<dbReference type="EMBL" id="FOMT01000004">
    <property type="protein sequence ID" value="SFE73167.1"/>
    <property type="molecule type" value="Genomic_DNA"/>
</dbReference>
<keyword evidence="8" id="KW-1185">Reference proteome</keyword>
<comment type="catalytic activity">
    <reaction evidence="3 4">
        <text>spectinomycin + ATP = 9-O-adenylylspectinomycin + diphosphate</text>
        <dbReference type="Rhea" id="RHEA:63228"/>
        <dbReference type="ChEBI" id="CHEBI:30616"/>
        <dbReference type="ChEBI" id="CHEBI:33019"/>
        <dbReference type="ChEBI" id="CHEBI:146260"/>
        <dbReference type="ChEBI" id="CHEBI:146261"/>
    </reaction>
</comment>
<dbReference type="RefSeq" id="WP_091188071.1">
    <property type="nucleotide sequence ID" value="NZ_FOMT01000004.1"/>
</dbReference>
<dbReference type="PROSITE" id="PS51257">
    <property type="entry name" value="PROKAR_LIPOPROTEIN"/>
    <property type="match status" value="1"/>
</dbReference>
<keyword evidence="4" id="KW-0547">Nucleotide-binding</keyword>
<dbReference type="CDD" id="cd05403">
    <property type="entry name" value="NT_KNTase_like"/>
    <property type="match status" value="1"/>
</dbReference>
<dbReference type="InterPro" id="IPR002934">
    <property type="entry name" value="Polymerase_NTP_transf_dom"/>
</dbReference>
<keyword evidence="2 4" id="KW-0046">Antibiotic resistance</keyword>
<dbReference type="Proteomes" id="UP000198855">
    <property type="component" value="Unassembled WGS sequence"/>
</dbReference>
<evidence type="ECO:0000313" key="7">
    <source>
        <dbReference type="EMBL" id="SFE73167.1"/>
    </source>
</evidence>
<protein>
    <recommendedName>
        <fullName evidence="4">Spectinomycin 9-adenylyltransferase</fullName>
    </recommendedName>
</protein>
<dbReference type="GO" id="GO:0005524">
    <property type="term" value="F:ATP binding"/>
    <property type="evidence" value="ECO:0007669"/>
    <property type="project" value="UniProtKB-KW"/>
</dbReference>
<reference evidence="8" key="1">
    <citation type="submission" date="2016-10" db="EMBL/GenBank/DDBJ databases">
        <authorList>
            <person name="Varghese N."/>
            <person name="Submissions S."/>
        </authorList>
    </citation>
    <scope>NUCLEOTIDE SEQUENCE [LARGE SCALE GENOMIC DNA]</scope>
    <source>
        <strain evidence="8">CGMCC 1.10784</strain>
    </source>
</reference>
<dbReference type="PIRSF" id="PIRSF000819">
    <property type="entry name" value="Streptomycin_3-adenylyltransf"/>
    <property type="match status" value="1"/>
</dbReference>
<dbReference type="GO" id="GO:0070566">
    <property type="term" value="F:adenylyltransferase activity"/>
    <property type="evidence" value="ECO:0007669"/>
    <property type="project" value="InterPro"/>
</dbReference>
<proteinExistence type="predicted"/>
<evidence type="ECO:0000256" key="3">
    <source>
        <dbReference type="ARBA" id="ARBA00047831"/>
    </source>
</evidence>
<dbReference type="InterPro" id="IPR025184">
    <property type="entry name" value="AadA_C"/>
</dbReference>
<name>A0A1I2CXX5_9BACL</name>
<dbReference type="OrthoDB" id="5643411at2"/>
<keyword evidence="4" id="KW-0067">ATP-binding</keyword>
<feature type="domain" description="Adenylyltransferase AadA C-terminal" evidence="6">
    <location>
        <begin position="145"/>
        <end position="245"/>
    </location>
</feature>
<dbReference type="SUPFAM" id="SSF81301">
    <property type="entry name" value="Nucleotidyltransferase"/>
    <property type="match status" value="1"/>
</dbReference>
<dbReference type="AlphaFoldDB" id="A0A1I2CXX5"/>
<dbReference type="STRING" id="1045775.SAMN05216378_3872"/>
<evidence type="ECO:0000256" key="2">
    <source>
        <dbReference type="ARBA" id="ARBA00023251"/>
    </source>
</evidence>
<evidence type="ECO:0000313" key="8">
    <source>
        <dbReference type="Proteomes" id="UP000198855"/>
    </source>
</evidence>
<dbReference type="GO" id="GO:0046677">
    <property type="term" value="P:response to antibiotic"/>
    <property type="evidence" value="ECO:0007669"/>
    <property type="project" value="UniProtKB-KW"/>
</dbReference>
<feature type="domain" description="Polymerase nucleotidyl transferase" evidence="5">
    <location>
        <begin position="22"/>
        <end position="61"/>
    </location>
</feature>